<gene>
    <name evidence="2" type="ORF">ElyMa_006183700</name>
</gene>
<dbReference type="EMBL" id="BMAT01012409">
    <property type="protein sequence ID" value="GFR91770.1"/>
    <property type="molecule type" value="Genomic_DNA"/>
</dbReference>
<evidence type="ECO:0000256" key="1">
    <source>
        <dbReference type="SAM" id="MobiDB-lite"/>
    </source>
</evidence>
<accession>A0AAV4H4P1</accession>
<feature type="compositionally biased region" description="Polar residues" evidence="1">
    <location>
        <begin position="115"/>
        <end position="124"/>
    </location>
</feature>
<evidence type="ECO:0000313" key="3">
    <source>
        <dbReference type="Proteomes" id="UP000762676"/>
    </source>
</evidence>
<keyword evidence="3" id="KW-1185">Reference proteome</keyword>
<name>A0AAV4H4P1_9GAST</name>
<proteinExistence type="predicted"/>
<organism evidence="2 3">
    <name type="scientific">Elysia marginata</name>
    <dbReference type="NCBI Taxonomy" id="1093978"/>
    <lineage>
        <taxon>Eukaryota</taxon>
        <taxon>Metazoa</taxon>
        <taxon>Spiralia</taxon>
        <taxon>Lophotrochozoa</taxon>
        <taxon>Mollusca</taxon>
        <taxon>Gastropoda</taxon>
        <taxon>Heterobranchia</taxon>
        <taxon>Euthyneura</taxon>
        <taxon>Panpulmonata</taxon>
        <taxon>Sacoglossa</taxon>
        <taxon>Placobranchoidea</taxon>
        <taxon>Plakobranchidae</taxon>
        <taxon>Elysia</taxon>
    </lineage>
</organism>
<reference evidence="2 3" key="1">
    <citation type="journal article" date="2021" name="Elife">
        <title>Chloroplast acquisition without the gene transfer in kleptoplastic sea slugs, Plakobranchus ocellatus.</title>
        <authorList>
            <person name="Maeda T."/>
            <person name="Takahashi S."/>
            <person name="Yoshida T."/>
            <person name="Shimamura S."/>
            <person name="Takaki Y."/>
            <person name="Nagai Y."/>
            <person name="Toyoda A."/>
            <person name="Suzuki Y."/>
            <person name="Arimoto A."/>
            <person name="Ishii H."/>
            <person name="Satoh N."/>
            <person name="Nishiyama T."/>
            <person name="Hasebe M."/>
            <person name="Maruyama T."/>
            <person name="Minagawa J."/>
            <person name="Obokata J."/>
            <person name="Shigenobu S."/>
        </authorList>
    </citation>
    <scope>NUCLEOTIDE SEQUENCE [LARGE SCALE GENOMIC DNA]</scope>
</reference>
<dbReference type="AlphaFoldDB" id="A0AAV4H4P1"/>
<evidence type="ECO:0000313" key="2">
    <source>
        <dbReference type="EMBL" id="GFR91770.1"/>
    </source>
</evidence>
<dbReference type="Proteomes" id="UP000762676">
    <property type="component" value="Unassembled WGS sequence"/>
</dbReference>
<sequence length="124" mass="14311">MPENVWSKRDIVGDEQSSTQRPIVIRLHHHDDKLAVLRKRSTLKEKGIDVANDLTYNQHRQLRELREQGQRGYFKNGQLVIDETQTTPAIYIDAVKQKPSPCTSPDGGRQEMETRQSVTRSTRT</sequence>
<comment type="caution">
    <text evidence="2">The sequence shown here is derived from an EMBL/GenBank/DDBJ whole genome shotgun (WGS) entry which is preliminary data.</text>
</comment>
<protein>
    <submittedName>
        <fullName evidence="2">Uncharacterized protein</fullName>
    </submittedName>
</protein>
<feature type="region of interest" description="Disordered" evidence="1">
    <location>
        <begin position="97"/>
        <end position="124"/>
    </location>
</feature>